<dbReference type="PANTHER" id="PTHR37938">
    <property type="entry name" value="BLL0215 PROTEIN"/>
    <property type="match status" value="1"/>
</dbReference>
<dbReference type="Pfam" id="PF03703">
    <property type="entry name" value="bPH_2"/>
    <property type="match status" value="1"/>
</dbReference>
<dbReference type="AlphaFoldDB" id="A0A1F7UXI1"/>
<organism evidence="3 4">
    <name type="scientific">Candidatus Uhrbacteria bacterium RIFCSPLOWO2_01_FULL_47_25</name>
    <dbReference type="NCBI Taxonomy" id="1802402"/>
    <lineage>
        <taxon>Bacteria</taxon>
        <taxon>Candidatus Uhriibacteriota</taxon>
    </lineage>
</organism>
<dbReference type="EMBL" id="MGEK01000004">
    <property type="protein sequence ID" value="OGL83002.1"/>
    <property type="molecule type" value="Genomic_DNA"/>
</dbReference>
<sequence>MAFLDKLILNEGEELVSVTRAHWLAVLAPYVIIALIFLAPFFFLWPLFQFGSIGVYVFFVIIFIAIFLAARENRRWQRSMLVLTSTRLLWFEQKGFFDRTVTETFYQNIQDISYRIKGFFQTMAHFGSLRVQIAGASGPLEIKYLPNPDKIQHVILDFREQKRAVVSGADNEWWEDRISAMSKEERQIFFSNIRNQIGEEAWYNLFRPKTQSSVKDRNLPEALL</sequence>
<keyword evidence="1" id="KW-0472">Membrane</keyword>
<dbReference type="Proteomes" id="UP000176846">
    <property type="component" value="Unassembled WGS sequence"/>
</dbReference>
<name>A0A1F7UXI1_9BACT</name>
<feature type="domain" description="YdbS-like PH" evidence="2">
    <location>
        <begin position="93"/>
        <end position="151"/>
    </location>
</feature>
<proteinExistence type="predicted"/>
<feature type="transmembrane region" description="Helical" evidence="1">
    <location>
        <begin position="50"/>
        <end position="70"/>
    </location>
</feature>
<reference evidence="3 4" key="1">
    <citation type="journal article" date="2016" name="Nat. Commun.">
        <title>Thousands of microbial genomes shed light on interconnected biogeochemical processes in an aquifer system.</title>
        <authorList>
            <person name="Anantharaman K."/>
            <person name="Brown C.T."/>
            <person name="Hug L.A."/>
            <person name="Sharon I."/>
            <person name="Castelle C.J."/>
            <person name="Probst A.J."/>
            <person name="Thomas B.C."/>
            <person name="Singh A."/>
            <person name="Wilkins M.J."/>
            <person name="Karaoz U."/>
            <person name="Brodie E.L."/>
            <person name="Williams K.H."/>
            <person name="Hubbard S.S."/>
            <person name="Banfield J.F."/>
        </authorList>
    </citation>
    <scope>NUCLEOTIDE SEQUENCE [LARGE SCALE GENOMIC DNA]</scope>
</reference>
<evidence type="ECO:0000313" key="4">
    <source>
        <dbReference type="Proteomes" id="UP000176846"/>
    </source>
</evidence>
<evidence type="ECO:0000313" key="3">
    <source>
        <dbReference type="EMBL" id="OGL83002.1"/>
    </source>
</evidence>
<feature type="transmembrane region" description="Helical" evidence="1">
    <location>
        <begin position="21"/>
        <end position="44"/>
    </location>
</feature>
<gene>
    <name evidence="3" type="ORF">A2936_03555</name>
</gene>
<evidence type="ECO:0000256" key="1">
    <source>
        <dbReference type="SAM" id="Phobius"/>
    </source>
</evidence>
<protein>
    <recommendedName>
        <fullName evidence="2">YdbS-like PH domain-containing protein</fullName>
    </recommendedName>
</protein>
<keyword evidence="1" id="KW-1133">Transmembrane helix</keyword>
<keyword evidence="1" id="KW-0812">Transmembrane</keyword>
<evidence type="ECO:0000259" key="2">
    <source>
        <dbReference type="Pfam" id="PF03703"/>
    </source>
</evidence>
<dbReference type="PANTHER" id="PTHR37938:SF1">
    <property type="entry name" value="BLL0215 PROTEIN"/>
    <property type="match status" value="1"/>
</dbReference>
<comment type="caution">
    <text evidence="3">The sequence shown here is derived from an EMBL/GenBank/DDBJ whole genome shotgun (WGS) entry which is preliminary data.</text>
</comment>
<accession>A0A1F7UXI1</accession>
<dbReference type="InterPro" id="IPR005182">
    <property type="entry name" value="YdbS-like_PH"/>
</dbReference>